<evidence type="ECO:0000313" key="1">
    <source>
        <dbReference type="EMBL" id="APD19659.1"/>
    </source>
</evidence>
<gene>
    <name evidence="1" type="ORF">PP74_46</name>
</gene>
<name>A0A1J0MEP3_9CAUD</name>
<dbReference type="InterPro" id="IPR024345">
    <property type="entry name" value="DNA_matur_Phage_T7-like"/>
</dbReference>
<reference evidence="1 2" key="1">
    <citation type="submission" date="2016-11" db="EMBL/GenBank/DDBJ databases">
        <authorList>
            <person name="Jaros S."/>
            <person name="Januszkiewicz K."/>
            <person name="Wedrychowicz H."/>
        </authorList>
    </citation>
    <scope>NUCLEOTIDE SEQUENCE [LARGE SCALE GENOMIC DNA]</scope>
</reference>
<dbReference type="Proteomes" id="UP000225077">
    <property type="component" value="Segment"/>
</dbReference>
<keyword evidence="2" id="KW-1185">Reference proteome</keyword>
<accession>A0A1J0MEP3</accession>
<dbReference type="EMBL" id="KY084243">
    <property type="protein sequence ID" value="APD19659.1"/>
    <property type="molecule type" value="Genomic_DNA"/>
</dbReference>
<sequence length="89" mass="10081">MSSDKTLITFLEMLDTEMAQRMLKDLQDDEKRTPQLYNAIGKLLERHKFQVSKLQPDRNILGGLADGLSEYNSTVGSDGLTDDDLYTIN</sequence>
<dbReference type="Pfam" id="PF11123">
    <property type="entry name" value="DNA_Packaging_2"/>
    <property type="match status" value="1"/>
</dbReference>
<proteinExistence type="predicted"/>
<evidence type="ECO:0000313" key="2">
    <source>
        <dbReference type="Proteomes" id="UP000225077"/>
    </source>
</evidence>
<organism evidence="1 2">
    <name type="scientific">Pectobacterium phage PP74</name>
    <dbReference type="NCBI Taxonomy" id="1916101"/>
    <lineage>
        <taxon>Viruses</taxon>
        <taxon>Duplodnaviria</taxon>
        <taxon>Heunggongvirae</taxon>
        <taxon>Uroviricota</taxon>
        <taxon>Caudoviricetes</taxon>
        <taxon>Autographivirales</taxon>
        <taxon>Autotranscriptaviridae</taxon>
        <taxon>Studiervirinae</taxon>
        <taxon>Berlinvirus</taxon>
        <taxon>Berlinvirus PP74</taxon>
    </lineage>
</organism>
<protein>
    <submittedName>
        <fullName evidence="1">DNA packaging protein A</fullName>
    </submittedName>
</protein>